<reference evidence="12 13" key="1">
    <citation type="submission" date="2024-06" db="EMBL/GenBank/DDBJ databases">
        <title>A chromosome level genome sequence of Diviner's sage (Salvia divinorum).</title>
        <authorList>
            <person name="Ford S.A."/>
            <person name="Ro D.-K."/>
            <person name="Ness R.W."/>
            <person name="Phillips M.A."/>
        </authorList>
    </citation>
    <scope>NUCLEOTIDE SEQUENCE [LARGE SCALE GENOMIC DNA]</scope>
    <source>
        <strain evidence="12">SAF-2024a</strain>
        <tissue evidence="12">Leaf</tissue>
    </source>
</reference>
<dbReference type="SUPFAM" id="SSF54211">
    <property type="entry name" value="Ribosomal protein S5 domain 2-like"/>
    <property type="match status" value="1"/>
</dbReference>
<accession>A0ABD1FWU2</accession>
<evidence type="ECO:0000256" key="1">
    <source>
        <dbReference type="ARBA" id="ARBA00004496"/>
    </source>
</evidence>
<dbReference type="PANTHER" id="PTHR11097">
    <property type="entry name" value="EXOSOME COMPLEX EXONUCLEASE RIBOSOMAL RNA PROCESSING PROTEIN"/>
    <property type="match status" value="1"/>
</dbReference>
<evidence type="ECO:0000259" key="10">
    <source>
        <dbReference type="Pfam" id="PF01138"/>
    </source>
</evidence>
<dbReference type="PANTHER" id="PTHR11097:SF9">
    <property type="entry name" value="EXOSOME COMPLEX COMPONENT RRP43"/>
    <property type="match status" value="1"/>
</dbReference>
<dbReference type="Proteomes" id="UP001567538">
    <property type="component" value="Unassembled WGS sequence"/>
</dbReference>
<comment type="caution">
    <text evidence="12">The sequence shown here is derived from an EMBL/GenBank/DDBJ whole genome shotgun (WGS) entry which is preliminary data.</text>
</comment>
<dbReference type="FunFam" id="3.30.230.70:FF:000018">
    <property type="entry name" value="Exosome complex exonuclease RRP43"/>
    <property type="match status" value="1"/>
</dbReference>
<comment type="similarity">
    <text evidence="3">Belongs to the RNase PH family.</text>
</comment>
<dbReference type="Gene3D" id="3.30.230.70">
    <property type="entry name" value="GHMP Kinase, N-terminal domain"/>
    <property type="match status" value="1"/>
</dbReference>
<dbReference type="GO" id="GO:0005737">
    <property type="term" value="C:cytoplasm"/>
    <property type="evidence" value="ECO:0007669"/>
    <property type="project" value="UniProtKB-SubCell"/>
</dbReference>
<dbReference type="GO" id="GO:0005730">
    <property type="term" value="C:nucleolus"/>
    <property type="evidence" value="ECO:0007669"/>
    <property type="project" value="UniProtKB-SubCell"/>
</dbReference>
<evidence type="ECO:0000256" key="6">
    <source>
        <dbReference type="ARBA" id="ARBA00022835"/>
    </source>
</evidence>
<dbReference type="EMBL" id="JBEAFC010000011">
    <property type="protein sequence ID" value="KAL1535316.1"/>
    <property type="molecule type" value="Genomic_DNA"/>
</dbReference>
<evidence type="ECO:0000256" key="4">
    <source>
        <dbReference type="ARBA" id="ARBA00022490"/>
    </source>
</evidence>
<dbReference type="InterPro" id="IPR020568">
    <property type="entry name" value="Ribosomal_Su5_D2-typ_SF"/>
</dbReference>
<keyword evidence="7" id="KW-0694">RNA-binding</keyword>
<dbReference type="InterPro" id="IPR027408">
    <property type="entry name" value="PNPase/RNase_PH_dom_sf"/>
</dbReference>
<dbReference type="GO" id="GO:0003723">
    <property type="term" value="F:RNA binding"/>
    <property type="evidence" value="ECO:0007669"/>
    <property type="project" value="UniProtKB-KW"/>
</dbReference>
<name>A0ABD1FWU2_SALDI</name>
<evidence type="ECO:0000313" key="13">
    <source>
        <dbReference type="Proteomes" id="UP001567538"/>
    </source>
</evidence>
<keyword evidence="8" id="KW-0539">Nucleus</keyword>
<dbReference type="GO" id="GO:0006364">
    <property type="term" value="P:rRNA processing"/>
    <property type="evidence" value="ECO:0007669"/>
    <property type="project" value="UniProtKB-KW"/>
</dbReference>
<evidence type="ECO:0000256" key="2">
    <source>
        <dbReference type="ARBA" id="ARBA00004604"/>
    </source>
</evidence>
<dbReference type="AlphaFoldDB" id="A0ABD1FWU2"/>
<keyword evidence="13" id="KW-1185">Reference proteome</keyword>
<dbReference type="GO" id="GO:0000178">
    <property type="term" value="C:exosome (RNase complex)"/>
    <property type="evidence" value="ECO:0007669"/>
    <property type="project" value="UniProtKB-KW"/>
</dbReference>
<evidence type="ECO:0000259" key="11">
    <source>
        <dbReference type="Pfam" id="PF03725"/>
    </source>
</evidence>
<evidence type="ECO:0000256" key="5">
    <source>
        <dbReference type="ARBA" id="ARBA00022552"/>
    </source>
</evidence>
<dbReference type="InterPro" id="IPR050590">
    <property type="entry name" value="Exosome_comp_Rrp42_subfam"/>
</dbReference>
<dbReference type="SUPFAM" id="SSF55666">
    <property type="entry name" value="Ribonuclease PH domain 2-like"/>
    <property type="match status" value="1"/>
</dbReference>
<dbReference type="Pfam" id="PF03725">
    <property type="entry name" value="RNase_PH_C"/>
    <property type="match status" value="1"/>
</dbReference>
<dbReference type="InterPro" id="IPR015847">
    <property type="entry name" value="ExoRNase_PH_dom2"/>
</dbReference>
<evidence type="ECO:0000256" key="7">
    <source>
        <dbReference type="ARBA" id="ARBA00022884"/>
    </source>
</evidence>
<dbReference type="InterPro" id="IPR036345">
    <property type="entry name" value="ExoRNase_PH_dom2_sf"/>
</dbReference>
<protein>
    <recommendedName>
        <fullName evidence="9">Ribosomal RNA-processing protein 43</fullName>
    </recommendedName>
</protein>
<feature type="domain" description="Exoribonuclease phosphorolytic" evidence="10">
    <location>
        <begin position="46"/>
        <end position="180"/>
    </location>
</feature>
<sequence>MAAASGTNDLSSEMELDAFRRLFPLSFHERHLLESIRPDGRPLGRARDTSLSLGAVASANGSALAKIGCTTMLAAIKLEVMTPTVEAPDEGCIAIDFHMPPICSPLIRPGRPAEVAPVISKQLSDTILSSGTIDLKELCLVSGKAAWMAYLDIYCLDADGALFDAALLSAVAAFSHLQIPVVSLNDDGRIVLVSEENGGSMKEKEPVNKEKIKLKMNSQPFSLTCILHKNYILADPISEEESIMETYLTVVLDTNYQLVSLNKPGGPGLASTSSIQDCIALAQKRVKELQQILSEAISDMEVD</sequence>
<keyword evidence="4" id="KW-0963">Cytoplasm</keyword>
<gene>
    <name evidence="12" type="ORF">AAHA92_28111</name>
</gene>
<feature type="domain" description="Exoribonuclease phosphorolytic" evidence="11">
    <location>
        <begin position="220"/>
        <end position="285"/>
    </location>
</feature>
<keyword evidence="6" id="KW-0271">Exosome</keyword>
<evidence type="ECO:0000256" key="3">
    <source>
        <dbReference type="ARBA" id="ARBA00006678"/>
    </source>
</evidence>
<dbReference type="CDD" id="cd11369">
    <property type="entry name" value="RNase_PH_RRP43"/>
    <property type="match status" value="1"/>
</dbReference>
<evidence type="ECO:0000256" key="9">
    <source>
        <dbReference type="ARBA" id="ARBA00030617"/>
    </source>
</evidence>
<evidence type="ECO:0000256" key="8">
    <source>
        <dbReference type="ARBA" id="ARBA00023242"/>
    </source>
</evidence>
<dbReference type="InterPro" id="IPR033196">
    <property type="entry name" value="Rrp43"/>
</dbReference>
<keyword evidence="5" id="KW-0698">rRNA processing</keyword>
<organism evidence="12 13">
    <name type="scientific">Salvia divinorum</name>
    <name type="common">Maria pastora</name>
    <name type="synonym">Diviner's sage</name>
    <dbReference type="NCBI Taxonomy" id="28513"/>
    <lineage>
        <taxon>Eukaryota</taxon>
        <taxon>Viridiplantae</taxon>
        <taxon>Streptophyta</taxon>
        <taxon>Embryophyta</taxon>
        <taxon>Tracheophyta</taxon>
        <taxon>Spermatophyta</taxon>
        <taxon>Magnoliopsida</taxon>
        <taxon>eudicotyledons</taxon>
        <taxon>Gunneridae</taxon>
        <taxon>Pentapetalae</taxon>
        <taxon>asterids</taxon>
        <taxon>lamiids</taxon>
        <taxon>Lamiales</taxon>
        <taxon>Lamiaceae</taxon>
        <taxon>Nepetoideae</taxon>
        <taxon>Mentheae</taxon>
        <taxon>Salviinae</taxon>
        <taxon>Salvia</taxon>
        <taxon>Salvia subgen. Calosphace</taxon>
    </lineage>
</organism>
<comment type="subcellular location">
    <subcellularLocation>
        <location evidence="1">Cytoplasm</location>
    </subcellularLocation>
    <subcellularLocation>
        <location evidence="2">Nucleus</location>
        <location evidence="2">Nucleolus</location>
    </subcellularLocation>
</comment>
<evidence type="ECO:0000313" key="12">
    <source>
        <dbReference type="EMBL" id="KAL1535316.1"/>
    </source>
</evidence>
<dbReference type="Pfam" id="PF01138">
    <property type="entry name" value="RNase_PH"/>
    <property type="match status" value="1"/>
</dbReference>
<proteinExistence type="inferred from homology"/>
<dbReference type="InterPro" id="IPR001247">
    <property type="entry name" value="ExoRNase_PH_dom1"/>
</dbReference>